<dbReference type="InterPro" id="IPR007163">
    <property type="entry name" value="VCA0040-like"/>
</dbReference>
<proteinExistence type="predicted"/>
<evidence type="ECO:0000313" key="3">
    <source>
        <dbReference type="Proteomes" id="UP000294028"/>
    </source>
</evidence>
<keyword evidence="1" id="KW-0472">Membrane</keyword>
<feature type="transmembrane region" description="Helical" evidence="1">
    <location>
        <begin position="200"/>
        <end position="224"/>
    </location>
</feature>
<feature type="transmembrane region" description="Helical" evidence="1">
    <location>
        <begin position="139"/>
        <end position="159"/>
    </location>
</feature>
<organism evidence="2 3">
    <name type="scientific">Halogeometricum borinquense</name>
    <dbReference type="NCBI Taxonomy" id="60847"/>
    <lineage>
        <taxon>Archaea</taxon>
        <taxon>Methanobacteriati</taxon>
        <taxon>Methanobacteriota</taxon>
        <taxon>Stenosarchaea group</taxon>
        <taxon>Halobacteria</taxon>
        <taxon>Halobacteriales</taxon>
        <taxon>Haloferacaceae</taxon>
        <taxon>Halogeometricum</taxon>
    </lineage>
</organism>
<protein>
    <submittedName>
        <fullName evidence="2">DUF368 domain-containing protein</fullName>
    </submittedName>
</protein>
<sequence length="370" mass="38152">MAPNCDTSQTVVRSETWEYPGDKRLRMSKPSDDARGQLNSSWVVIFIKGICMGAADAVPGVSGGTIALITGIYERLIAAVTAISPGRIMAVLGGVVPERRGDAIAALKKMDVGFLIALGAGIAVSVTSITRVMHIGINTYPVLTFGFFFGLIAASAWVLFTEVEVNTPGRIGAAIAGFVFAFVASGQAGTSLGTGLPVTVLAGAIAVSAMILPGISGSLLLILLGQYEYMSGALKSFVDGLLGLVVGGSTTPVTESGLIVVAFMLGAVIGLFTIAHAVRWALEHHRKPTLAFLVALIVGALRAPVAKTGENLAELGRVWTTEAYAIFAAMAIVGAGAVLLVDRYAGLAEINDDTIDDETGDETTPSGGLD</sequence>
<dbReference type="EMBL" id="RZHH01000002">
    <property type="protein sequence ID" value="RYJ13713.1"/>
    <property type="molecule type" value="Genomic_DNA"/>
</dbReference>
<gene>
    <name evidence="2" type="ORF">ELS19_06860</name>
</gene>
<feature type="transmembrane region" description="Helical" evidence="1">
    <location>
        <begin position="112"/>
        <end position="133"/>
    </location>
</feature>
<reference evidence="2 3" key="1">
    <citation type="submission" date="2018-12" db="EMBL/GenBank/DDBJ databases">
        <title>Genome analysis provides insights into bioremediation potentialities of Halogeometricum borinquense strain N11.</title>
        <authorList>
            <person name="Najjari A."/>
            <person name="Youssef N."/>
            <person name="Fhoula I."/>
            <person name="Ben Dhia O."/>
            <person name="Mahjoubi M."/>
            <person name="Ouzari H.I."/>
            <person name="Cherif A."/>
        </authorList>
    </citation>
    <scope>NUCLEOTIDE SEQUENCE [LARGE SCALE GENOMIC DNA]</scope>
    <source>
        <strain evidence="2 3">N11</strain>
    </source>
</reference>
<dbReference type="PANTHER" id="PTHR37308">
    <property type="entry name" value="INTEGRAL MEMBRANE PROTEIN"/>
    <property type="match status" value="1"/>
</dbReference>
<name>A0A482TIE6_9EURY</name>
<evidence type="ECO:0000313" key="2">
    <source>
        <dbReference type="EMBL" id="RYJ13713.1"/>
    </source>
</evidence>
<feature type="transmembrane region" description="Helical" evidence="1">
    <location>
        <begin position="171"/>
        <end position="188"/>
    </location>
</feature>
<dbReference type="OMA" id="PIPVWSF"/>
<dbReference type="Pfam" id="PF04018">
    <property type="entry name" value="VCA0040-like"/>
    <property type="match status" value="1"/>
</dbReference>
<dbReference type="AlphaFoldDB" id="A0A482TIE6"/>
<dbReference type="Proteomes" id="UP000294028">
    <property type="component" value="Unassembled WGS sequence"/>
</dbReference>
<evidence type="ECO:0000256" key="1">
    <source>
        <dbReference type="SAM" id="Phobius"/>
    </source>
</evidence>
<comment type="caution">
    <text evidence="2">The sequence shown here is derived from an EMBL/GenBank/DDBJ whole genome shotgun (WGS) entry which is preliminary data.</text>
</comment>
<keyword evidence="1" id="KW-0812">Transmembrane</keyword>
<feature type="transmembrane region" description="Helical" evidence="1">
    <location>
        <begin position="259"/>
        <end position="278"/>
    </location>
</feature>
<feature type="transmembrane region" description="Helical" evidence="1">
    <location>
        <begin position="318"/>
        <end position="341"/>
    </location>
</feature>
<feature type="transmembrane region" description="Helical" evidence="1">
    <location>
        <begin position="290"/>
        <end position="306"/>
    </location>
</feature>
<dbReference type="PANTHER" id="PTHR37308:SF1">
    <property type="entry name" value="POLYPRENYL-PHOSPHATE TRANSPORTER"/>
    <property type="match status" value="1"/>
</dbReference>
<accession>A0A482TIE6</accession>
<keyword evidence="1" id="KW-1133">Transmembrane helix</keyword>